<dbReference type="Pfam" id="PF02518">
    <property type="entry name" value="HATPase_c"/>
    <property type="match status" value="1"/>
</dbReference>
<dbReference type="PRINTS" id="PR00344">
    <property type="entry name" value="BCTRLSENSOR"/>
</dbReference>
<comment type="subcellular location">
    <subcellularLocation>
        <location evidence="2">Cell membrane</location>
        <topology evidence="2">Multi-pass membrane protein</topology>
    </subcellularLocation>
</comment>
<organism evidence="11 12">
    <name type="scientific">Halobellus rubicundus</name>
    <dbReference type="NCBI Taxonomy" id="2996466"/>
    <lineage>
        <taxon>Archaea</taxon>
        <taxon>Methanobacteriati</taxon>
        <taxon>Methanobacteriota</taxon>
        <taxon>Stenosarchaea group</taxon>
        <taxon>Halobacteria</taxon>
        <taxon>Halobacteriales</taxon>
        <taxon>Haloferacaceae</taxon>
        <taxon>Halobellus</taxon>
    </lineage>
</organism>
<keyword evidence="12" id="KW-1185">Reference proteome</keyword>
<evidence type="ECO:0000256" key="3">
    <source>
        <dbReference type="ARBA" id="ARBA00012438"/>
    </source>
</evidence>
<evidence type="ECO:0000256" key="7">
    <source>
        <dbReference type="ARBA" id="ARBA00022741"/>
    </source>
</evidence>
<dbReference type="InterPro" id="IPR003594">
    <property type="entry name" value="HATPase_dom"/>
</dbReference>
<dbReference type="Pfam" id="PF13185">
    <property type="entry name" value="GAF_2"/>
    <property type="match status" value="1"/>
</dbReference>
<evidence type="ECO:0000256" key="8">
    <source>
        <dbReference type="ARBA" id="ARBA00022777"/>
    </source>
</evidence>
<evidence type="ECO:0000256" key="5">
    <source>
        <dbReference type="ARBA" id="ARBA00022553"/>
    </source>
</evidence>
<dbReference type="RefSeq" id="WP_372387693.1">
    <property type="nucleotide sequence ID" value="NZ_JBGNYA010000001.1"/>
</dbReference>
<comment type="caution">
    <text evidence="11">The sequence shown here is derived from an EMBL/GenBank/DDBJ whole genome shotgun (WGS) entry which is preliminary data.</text>
</comment>
<keyword evidence="9 11" id="KW-0067">ATP-binding</keyword>
<evidence type="ECO:0000313" key="11">
    <source>
        <dbReference type="EMBL" id="MFA1610273.1"/>
    </source>
</evidence>
<dbReference type="Proteomes" id="UP001570511">
    <property type="component" value="Unassembled WGS sequence"/>
</dbReference>
<evidence type="ECO:0000256" key="4">
    <source>
        <dbReference type="ARBA" id="ARBA00022475"/>
    </source>
</evidence>
<dbReference type="EMBL" id="JBGNYA010000001">
    <property type="protein sequence ID" value="MFA1610273.1"/>
    <property type="molecule type" value="Genomic_DNA"/>
</dbReference>
<evidence type="ECO:0000256" key="1">
    <source>
        <dbReference type="ARBA" id="ARBA00000085"/>
    </source>
</evidence>
<dbReference type="PANTHER" id="PTHR44936:SF10">
    <property type="entry name" value="SENSOR PROTEIN RSTB"/>
    <property type="match status" value="1"/>
</dbReference>
<evidence type="ECO:0000259" key="10">
    <source>
        <dbReference type="PROSITE" id="PS50109"/>
    </source>
</evidence>
<dbReference type="InterPro" id="IPR036890">
    <property type="entry name" value="HATPase_C_sf"/>
</dbReference>
<dbReference type="GO" id="GO:0004673">
    <property type="term" value="F:protein histidine kinase activity"/>
    <property type="evidence" value="ECO:0007669"/>
    <property type="project" value="UniProtKB-EC"/>
</dbReference>
<gene>
    <name evidence="11" type="ORF">OS889_04560</name>
</gene>
<proteinExistence type="predicted"/>
<dbReference type="Gene3D" id="3.30.450.40">
    <property type="match status" value="1"/>
</dbReference>
<accession>A0ABD5M8Q0</accession>
<keyword evidence="4" id="KW-0472">Membrane</keyword>
<dbReference type="InterPro" id="IPR005467">
    <property type="entry name" value="His_kinase_dom"/>
</dbReference>
<dbReference type="InterPro" id="IPR050980">
    <property type="entry name" value="2C_sensor_his_kinase"/>
</dbReference>
<dbReference type="AlphaFoldDB" id="A0ABD5M8Q0"/>
<dbReference type="PROSITE" id="PS50109">
    <property type="entry name" value="HIS_KIN"/>
    <property type="match status" value="1"/>
</dbReference>
<comment type="catalytic activity">
    <reaction evidence="1">
        <text>ATP + protein L-histidine = ADP + protein N-phospho-L-histidine.</text>
        <dbReference type="EC" id="2.7.13.3"/>
    </reaction>
</comment>
<dbReference type="PANTHER" id="PTHR44936">
    <property type="entry name" value="SENSOR PROTEIN CREC"/>
    <property type="match status" value="1"/>
</dbReference>
<dbReference type="SUPFAM" id="SSF55781">
    <property type="entry name" value="GAF domain-like"/>
    <property type="match status" value="1"/>
</dbReference>
<dbReference type="InterPro" id="IPR029016">
    <property type="entry name" value="GAF-like_dom_sf"/>
</dbReference>
<feature type="domain" description="Histidine kinase" evidence="10">
    <location>
        <begin position="191"/>
        <end position="396"/>
    </location>
</feature>
<dbReference type="InterPro" id="IPR004358">
    <property type="entry name" value="Sig_transdc_His_kin-like_C"/>
</dbReference>
<dbReference type="SUPFAM" id="SSF55874">
    <property type="entry name" value="ATPase domain of HSP90 chaperone/DNA topoisomerase II/histidine kinase"/>
    <property type="match status" value="1"/>
</dbReference>
<reference evidence="11 12" key="1">
    <citation type="submission" date="2024-08" db="EMBL/GenBank/DDBJ databases">
        <title>Halobellus sp. MBLA0158 whole genome sequence.</title>
        <authorList>
            <person name="Hwang C.Y."/>
            <person name="Cho E.-S."/>
            <person name="Seo M.-J."/>
        </authorList>
    </citation>
    <scope>NUCLEOTIDE SEQUENCE [LARGE SCALE GENOMIC DNA]</scope>
    <source>
        <strain evidence="11 12">MBLA0158</strain>
    </source>
</reference>
<dbReference type="Gene3D" id="3.30.565.10">
    <property type="entry name" value="Histidine kinase-like ATPase, C-terminal domain"/>
    <property type="match status" value="1"/>
</dbReference>
<sequence>MGDEPAGAHVDAVVHRVHRALVAADTRADLESASCRAFVGDEPYALAWIGVHDDATDRIVPTASAGEDASYLDGLAIQVHDAPTATEPSATALKTATTQVRRRLRTDPDAEPWRDRALAHGFESSIAIPLVTDWVAYGVLSLYSRRPDAFDDAESALLTELGETIATAIVGIEARTELEAQRDGLDLLNKVVRHDIRNTLQVISGYGDLLEPHVDADGADHLRRILTSAQSATELTHTAADLAEVMLERRRERTSVPLAETLEAQIADVETTFGPASITVDGSLPQVRVLADGMLPSVFRNLLKNAIQHNDAASPEVVVSAVADGETVTVRVADNGPGVPEHLRSTIFGQGAKGLASGGTGIGLYLVRTLVEAYGGSVALEDSESGAVFAVELPAA</sequence>
<dbReference type="InterPro" id="IPR003661">
    <property type="entry name" value="HisK_dim/P_dom"/>
</dbReference>
<keyword evidence="6" id="KW-0808">Transferase</keyword>
<evidence type="ECO:0000256" key="6">
    <source>
        <dbReference type="ARBA" id="ARBA00022679"/>
    </source>
</evidence>
<dbReference type="InterPro" id="IPR036097">
    <property type="entry name" value="HisK_dim/P_sf"/>
</dbReference>
<dbReference type="SUPFAM" id="SSF47384">
    <property type="entry name" value="Homodimeric domain of signal transducing histidine kinase"/>
    <property type="match status" value="1"/>
</dbReference>
<dbReference type="EC" id="2.7.13.3" evidence="3"/>
<keyword evidence="7" id="KW-0547">Nucleotide-binding</keyword>
<evidence type="ECO:0000256" key="9">
    <source>
        <dbReference type="ARBA" id="ARBA00022840"/>
    </source>
</evidence>
<keyword evidence="8" id="KW-0418">Kinase</keyword>
<dbReference type="InterPro" id="IPR003018">
    <property type="entry name" value="GAF"/>
</dbReference>
<evidence type="ECO:0000313" key="12">
    <source>
        <dbReference type="Proteomes" id="UP001570511"/>
    </source>
</evidence>
<evidence type="ECO:0000256" key="2">
    <source>
        <dbReference type="ARBA" id="ARBA00004651"/>
    </source>
</evidence>
<dbReference type="SMART" id="SM00387">
    <property type="entry name" value="HATPase_c"/>
    <property type="match status" value="1"/>
</dbReference>
<name>A0ABD5M8Q0_9EURY</name>
<keyword evidence="4" id="KW-1003">Cell membrane</keyword>
<keyword evidence="5" id="KW-0597">Phosphoprotein</keyword>
<dbReference type="CDD" id="cd00082">
    <property type="entry name" value="HisKA"/>
    <property type="match status" value="1"/>
</dbReference>
<dbReference type="GO" id="GO:0005524">
    <property type="term" value="F:ATP binding"/>
    <property type="evidence" value="ECO:0007669"/>
    <property type="project" value="UniProtKB-KW"/>
</dbReference>
<dbReference type="GO" id="GO:0005886">
    <property type="term" value="C:plasma membrane"/>
    <property type="evidence" value="ECO:0007669"/>
    <property type="project" value="UniProtKB-SubCell"/>
</dbReference>
<protein>
    <recommendedName>
        <fullName evidence="3">histidine kinase</fullName>
        <ecNumber evidence="3">2.7.13.3</ecNumber>
    </recommendedName>
</protein>